<evidence type="ECO:0000256" key="3">
    <source>
        <dbReference type="SAM" id="Phobius"/>
    </source>
</evidence>
<protein>
    <submittedName>
        <fullName evidence="4">Competence protein ComGF</fullName>
    </submittedName>
</protein>
<keyword evidence="3" id="KW-0472">Membrane</keyword>
<sequence>MKVKQSVWNNECGFTLLEAIMTMVISSLILSFIPLMYLSYAAVERSISTEKDYEWNIFLIQFRRELYSAEDWTVGSDERILIEKNDIPISYERYGRVVRRKVRDKGHEIVLQNVAGFSFRKERPGIYMMVEFADGTTKEASLYPVFGWEDE</sequence>
<dbReference type="RefSeq" id="WP_077111379.1">
    <property type="nucleotide sequence ID" value="NZ_JAFBFH010000003.1"/>
</dbReference>
<evidence type="ECO:0000313" key="4">
    <source>
        <dbReference type="EMBL" id="MBM7713797.1"/>
    </source>
</evidence>
<keyword evidence="2" id="KW-0178">Competence</keyword>
<gene>
    <name evidence="4" type="ORF">JOC94_000766</name>
</gene>
<evidence type="ECO:0000313" key="5">
    <source>
        <dbReference type="Proteomes" id="UP000823485"/>
    </source>
</evidence>
<reference evidence="4 5" key="1">
    <citation type="submission" date="2021-01" db="EMBL/GenBank/DDBJ databases">
        <title>Genomic Encyclopedia of Type Strains, Phase IV (KMG-IV): sequencing the most valuable type-strain genomes for metagenomic binning, comparative biology and taxonomic classification.</title>
        <authorList>
            <person name="Goeker M."/>
        </authorList>
    </citation>
    <scope>NUCLEOTIDE SEQUENCE [LARGE SCALE GENOMIC DNA]</scope>
    <source>
        <strain evidence="4 5">DSM 105453</strain>
    </source>
</reference>
<dbReference type="Pfam" id="PF15980">
    <property type="entry name" value="ComGF"/>
    <property type="match status" value="1"/>
</dbReference>
<keyword evidence="5" id="KW-1185">Reference proteome</keyword>
<name>A0ABS2R2C4_9BACI</name>
<keyword evidence="3" id="KW-0812">Transmembrane</keyword>
<dbReference type="EMBL" id="JAFBFH010000003">
    <property type="protein sequence ID" value="MBM7713797.1"/>
    <property type="molecule type" value="Genomic_DNA"/>
</dbReference>
<comment type="caution">
    <text evidence="4">The sequence shown here is derived from an EMBL/GenBank/DDBJ whole genome shotgun (WGS) entry which is preliminary data.</text>
</comment>
<dbReference type="Pfam" id="PF07963">
    <property type="entry name" value="N_methyl"/>
    <property type="match status" value="1"/>
</dbReference>
<dbReference type="InterPro" id="IPR012902">
    <property type="entry name" value="N_methyl_site"/>
</dbReference>
<accession>A0ABS2R2C4</accession>
<dbReference type="NCBIfam" id="NF041002">
    <property type="entry name" value="pilin_ComGF"/>
    <property type="match status" value="1"/>
</dbReference>
<evidence type="ECO:0000256" key="2">
    <source>
        <dbReference type="ARBA" id="ARBA00023287"/>
    </source>
</evidence>
<keyword evidence="3" id="KW-1133">Transmembrane helix</keyword>
<dbReference type="Proteomes" id="UP000823485">
    <property type="component" value="Unassembled WGS sequence"/>
</dbReference>
<feature type="transmembrane region" description="Helical" evidence="3">
    <location>
        <begin position="20"/>
        <end position="43"/>
    </location>
</feature>
<evidence type="ECO:0000256" key="1">
    <source>
        <dbReference type="ARBA" id="ARBA00004241"/>
    </source>
</evidence>
<organism evidence="4 5">
    <name type="scientific">Siminovitchia thermophila</name>
    <dbReference type="NCBI Taxonomy" id="1245522"/>
    <lineage>
        <taxon>Bacteria</taxon>
        <taxon>Bacillati</taxon>
        <taxon>Bacillota</taxon>
        <taxon>Bacilli</taxon>
        <taxon>Bacillales</taxon>
        <taxon>Bacillaceae</taxon>
        <taxon>Siminovitchia</taxon>
    </lineage>
</organism>
<proteinExistence type="predicted"/>
<comment type="subcellular location">
    <subcellularLocation>
        <location evidence="1">Cell surface</location>
    </subcellularLocation>
</comment>
<dbReference type="InterPro" id="IPR016977">
    <property type="entry name" value="ComGF"/>
</dbReference>
<dbReference type="NCBIfam" id="TIGR02532">
    <property type="entry name" value="IV_pilin_GFxxxE"/>
    <property type="match status" value="1"/>
</dbReference>